<proteinExistence type="predicted"/>
<reference evidence="2" key="1">
    <citation type="submission" date="2016-10" db="EMBL/GenBank/DDBJ databases">
        <authorList>
            <person name="Varghese N."/>
            <person name="Submissions S."/>
        </authorList>
    </citation>
    <scope>NUCLEOTIDE SEQUENCE [LARGE SCALE GENOMIC DNA]</scope>
    <source>
        <strain evidence="2">DSM 43163</strain>
    </source>
</reference>
<name>A0A1H5YR99_9ACTN</name>
<dbReference type="AlphaFoldDB" id="A0A1H5YR99"/>
<organism evidence="1 2">
    <name type="scientific">Thermomonospora echinospora</name>
    <dbReference type="NCBI Taxonomy" id="1992"/>
    <lineage>
        <taxon>Bacteria</taxon>
        <taxon>Bacillati</taxon>
        <taxon>Actinomycetota</taxon>
        <taxon>Actinomycetes</taxon>
        <taxon>Streptosporangiales</taxon>
        <taxon>Thermomonosporaceae</taxon>
        <taxon>Thermomonospora</taxon>
    </lineage>
</organism>
<sequence length="90" mass="10043">MQITINAGTRLVVAVGDPVPGNRNNCQAYRDSCIDRALAGRRGIADSIYRDNLGVIVPYRRPRRCPSSRKTSTRRSACARIEQTMTHLKV</sequence>
<gene>
    <name evidence="1" type="ORF">SAMN04489712_104110</name>
</gene>
<protein>
    <submittedName>
        <fullName evidence="1">Uncharacterized protein</fullName>
    </submittedName>
</protein>
<keyword evidence="2" id="KW-1185">Reference proteome</keyword>
<evidence type="ECO:0000313" key="2">
    <source>
        <dbReference type="Proteomes" id="UP000236723"/>
    </source>
</evidence>
<evidence type="ECO:0000313" key="1">
    <source>
        <dbReference type="EMBL" id="SEG25866.1"/>
    </source>
</evidence>
<dbReference type="EMBL" id="FNVO01000004">
    <property type="protein sequence ID" value="SEG25866.1"/>
    <property type="molecule type" value="Genomic_DNA"/>
</dbReference>
<dbReference type="Proteomes" id="UP000236723">
    <property type="component" value="Unassembled WGS sequence"/>
</dbReference>
<accession>A0A1H5YR99</accession>